<organism evidence="14 15">
    <name type="scientific">Cohnella endophytica</name>
    <dbReference type="NCBI Taxonomy" id="2419778"/>
    <lineage>
        <taxon>Bacteria</taxon>
        <taxon>Bacillati</taxon>
        <taxon>Bacillota</taxon>
        <taxon>Bacilli</taxon>
        <taxon>Bacillales</taxon>
        <taxon>Paenibacillaceae</taxon>
        <taxon>Cohnella</taxon>
    </lineage>
</organism>
<evidence type="ECO:0000313" key="14">
    <source>
        <dbReference type="EMBL" id="RKP55096.1"/>
    </source>
</evidence>
<dbReference type="InterPro" id="IPR017850">
    <property type="entry name" value="Alkaline_phosphatase_core_sf"/>
</dbReference>
<dbReference type="Proteomes" id="UP000282076">
    <property type="component" value="Unassembled WGS sequence"/>
</dbReference>
<comment type="caution">
    <text evidence="14">The sequence shown here is derived from an EMBL/GenBank/DDBJ whole genome shotgun (WGS) entry which is preliminary data.</text>
</comment>
<dbReference type="SUPFAM" id="SSF53649">
    <property type="entry name" value="Alkaline phosphatase-like"/>
    <property type="match status" value="1"/>
</dbReference>
<feature type="transmembrane region" description="Helical" evidence="12">
    <location>
        <begin position="30"/>
        <end position="47"/>
    </location>
</feature>
<feature type="active site" evidence="9">
    <location>
        <position position="339"/>
    </location>
</feature>
<feature type="transmembrane region" description="Helical" evidence="12">
    <location>
        <begin position="144"/>
        <end position="164"/>
    </location>
</feature>
<dbReference type="RefSeq" id="WP_120975525.1">
    <property type="nucleotide sequence ID" value="NZ_RBZM01000004.1"/>
</dbReference>
<evidence type="ECO:0000256" key="6">
    <source>
        <dbReference type="ARBA" id="ARBA00022989"/>
    </source>
</evidence>
<feature type="binding site" evidence="10">
    <location>
        <position position="453"/>
    </location>
    <ligand>
        <name>substrate</name>
    </ligand>
</feature>
<dbReference type="AlphaFoldDB" id="A0A494Y494"/>
<dbReference type="PIRSF" id="PIRSF005091">
    <property type="entry name" value="Mmb_sulf_HI1246"/>
    <property type="match status" value="1"/>
</dbReference>
<dbReference type="InterPro" id="IPR050448">
    <property type="entry name" value="OpgB/LTA_synthase_biosynth"/>
</dbReference>
<reference evidence="14 15" key="1">
    <citation type="submission" date="2018-10" db="EMBL/GenBank/DDBJ databases">
        <title>Cohnella sp. M2MS4P-1, whole genome shotgun sequence.</title>
        <authorList>
            <person name="Tuo L."/>
        </authorList>
    </citation>
    <scope>NUCLEOTIDE SEQUENCE [LARGE SCALE GENOMIC DNA]</scope>
    <source>
        <strain evidence="14 15">M2MS4P-1</strain>
    </source>
</reference>
<evidence type="ECO:0000256" key="12">
    <source>
        <dbReference type="SAM" id="Phobius"/>
    </source>
</evidence>
<sequence>MIADCGKEVMFMMAQIGSAVRKGLYGLLKVLQYWPWGITLLVISVAYKLNELDHQFNVGGMNYWKWAVNIGAVLLVSFWTFFLGRRAKALSIAVLDLALSILLFSDLIYFRYFKDFISVPVLLQAGQVGELQASIWSLIQPEDWLLFADIPIAFALVGWVFWRHAKARRAVSSKVRITGRKSLSLWRKFIPATLAFVVGWALIYYPVDEQKNGWARGLFVGNWWNIPIYNVTGLLGFHGYDAYRYAKEHWFGDSLSGEQIQEAKSWFTDRQQLQKQMETEPMYGEYKGKNVLVVQAEAFQQFVIGQSIGGEEITPNLNELIGQSVYFPNFYHQTAQGRTSDADFATSCSMHPLPTGSVFIRFAGNEFDCAPSILKSVGYDATVHHAYDGSFWNRNNMYHNMNYDQFYTIKDYTIDEPVGWSLGDPSFFRQTIEQLKDRGKSPFYAMSITLSSHHPFKLPYNDQELKIGDLQGTILGDYVQAAHYVDSAVGELVADLKEEGLWDNTILMFYGDHDNSVYDWSLYEKLFGKPVSDIDKDRLVRKVPFFIHLPNDEHAGVVDKAVGQMDTTPTIMHLLGIPTDNRYLMGVSMLSAAPKDVVFRNGGFTDGKVYFVPSGDGIVSNGTCYDVSEVGAETKTDSSACAAGAESAKKDLSVSDRVIEHNLIPTFKEDDR</sequence>
<dbReference type="Gene3D" id="3.40.720.10">
    <property type="entry name" value="Alkaline Phosphatase, subunit A"/>
    <property type="match status" value="1"/>
</dbReference>
<dbReference type="OrthoDB" id="5901192at2"/>
<proteinExistence type="inferred from homology"/>
<keyword evidence="10" id="KW-0464">Manganese</keyword>
<evidence type="ECO:0000256" key="9">
    <source>
        <dbReference type="PIRSR" id="PIRSR005091-1"/>
    </source>
</evidence>
<dbReference type="GO" id="GO:0005886">
    <property type="term" value="C:plasma membrane"/>
    <property type="evidence" value="ECO:0007669"/>
    <property type="project" value="UniProtKB-SubCell"/>
</dbReference>
<evidence type="ECO:0000313" key="15">
    <source>
        <dbReference type="Proteomes" id="UP000282076"/>
    </source>
</evidence>
<gene>
    <name evidence="14" type="ORF">D7Z26_07670</name>
</gene>
<dbReference type="InterPro" id="IPR012160">
    <property type="entry name" value="LtaS-like"/>
</dbReference>
<evidence type="ECO:0000256" key="10">
    <source>
        <dbReference type="PIRSR" id="PIRSR005091-2"/>
    </source>
</evidence>
<evidence type="ECO:0000256" key="7">
    <source>
        <dbReference type="ARBA" id="ARBA00023136"/>
    </source>
</evidence>
<evidence type="ECO:0000256" key="1">
    <source>
        <dbReference type="ARBA" id="ARBA00004651"/>
    </source>
</evidence>
<evidence type="ECO:0000256" key="11">
    <source>
        <dbReference type="PIRSR" id="PIRSR005091-3"/>
    </source>
</evidence>
<evidence type="ECO:0000256" key="2">
    <source>
        <dbReference type="ARBA" id="ARBA00004936"/>
    </source>
</evidence>
<keyword evidence="10" id="KW-0479">Metal-binding</keyword>
<keyword evidence="15" id="KW-1185">Reference proteome</keyword>
<comment type="pathway">
    <text evidence="2">Cell wall biogenesis; lipoteichoic acid biosynthesis.</text>
</comment>
<accession>A0A494Y494</accession>
<dbReference type="EMBL" id="RBZM01000004">
    <property type="protein sequence ID" value="RKP55096.1"/>
    <property type="molecule type" value="Genomic_DNA"/>
</dbReference>
<dbReference type="Gene3D" id="3.30.1120.170">
    <property type="match status" value="1"/>
</dbReference>
<protein>
    <submittedName>
        <fullName evidence="14">LTA synthase family protein</fullName>
    </submittedName>
</protein>
<feature type="domain" description="Sulfatase N-terminal" evidence="13">
    <location>
        <begin position="289"/>
        <end position="577"/>
    </location>
</feature>
<dbReference type="PANTHER" id="PTHR47371">
    <property type="entry name" value="LIPOTEICHOIC ACID SYNTHASE"/>
    <property type="match status" value="1"/>
</dbReference>
<evidence type="ECO:0000256" key="4">
    <source>
        <dbReference type="ARBA" id="ARBA00022475"/>
    </source>
</evidence>
<evidence type="ECO:0000256" key="8">
    <source>
        <dbReference type="PIRNR" id="PIRNR005091"/>
    </source>
</evidence>
<feature type="transmembrane region" description="Helical" evidence="12">
    <location>
        <begin position="89"/>
        <end position="110"/>
    </location>
</feature>
<dbReference type="Pfam" id="PF00884">
    <property type="entry name" value="Sulfatase"/>
    <property type="match status" value="1"/>
</dbReference>
<comment type="subcellular location">
    <subcellularLocation>
        <location evidence="1">Cell membrane</location>
        <topology evidence="1">Multi-pass membrane protein</topology>
    </subcellularLocation>
</comment>
<evidence type="ECO:0000256" key="5">
    <source>
        <dbReference type="ARBA" id="ARBA00022692"/>
    </source>
</evidence>
<dbReference type="GO" id="GO:0046872">
    <property type="term" value="F:metal ion binding"/>
    <property type="evidence" value="ECO:0007669"/>
    <property type="project" value="UniProtKB-KW"/>
</dbReference>
<feature type="binding site" evidence="11">
    <location>
        <position position="512"/>
    </location>
    <ligand>
        <name>Mn(2+)</name>
        <dbReference type="ChEBI" id="CHEBI:29035"/>
    </ligand>
</feature>
<feature type="binding site" evidence="11">
    <location>
        <position position="339"/>
    </location>
    <ligand>
        <name>Mn(2+)</name>
        <dbReference type="ChEBI" id="CHEBI:29035"/>
    </ligand>
</feature>
<feature type="transmembrane region" description="Helical" evidence="12">
    <location>
        <begin position="63"/>
        <end position="82"/>
    </location>
</feature>
<comment type="similarity">
    <text evidence="3 8">Belongs to the LTA synthase family.</text>
</comment>
<dbReference type="InterPro" id="IPR000917">
    <property type="entry name" value="Sulfatase_N"/>
</dbReference>
<dbReference type="CDD" id="cd16015">
    <property type="entry name" value="LTA_synthase"/>
    <property type="match status" value="1"/>
</dbReference>
<keyword evidence="5 12" id="KW-0812">Transmembrane</keyword>
<feature type="binding site" evidence="11">
    <location>
        <position position="297"/>
    </location>
    <ligand>
        <name>Mn(2+)</name>
        <dbReference type="ChEBI" id="CHEBI:29035"/>
    </ligand>
</feature>
<evidence type="ECO:0000259" key="13">
    <source>
        <dbReference type="Pfam" id="PF00884"/>
    </source>
</evidence>
<evidence type="ECO:0000256" key="3">
    <source>
        <dbReference type="ARBA" id="ARBA00009983"/>
    </source>
</evidence>
<keyword evidence="4 8" id="KW-1003">Cell membrane</keyword>
<feature type="transmembrane region" description="Helical" evidence="12">
    <location>
        <begin position="185"/>
        <end position="207"/>
    </location>
</feature>
<keyword evidence="7 8" id="KW-0472">Membrane</keyword>
<name>A0A494Y494_9BACL</name>
<feature type="binding site" evidence="11">
    <location>
        <position position="513"/>
    </location>
    <ligand>
        <name>Mn(2+)</name>
        <dbReference type="ChEBI" id="CHEBI:29035"/>
    </ligand>
</feature>
<dbReference type="PANTHER" id="PTHR47371:SF3">
    <property type="entry name" value="PHOSPHOGLYCEROL TRANSFERASE I"/>
    <property type="match status" value="1"/>
</dbReference>
<keyword evidence="6 12" id="KW-1133">Transmembrane helix</keyword>